<dbReference type="InterPro" id="IPR001841">
    <property type="entry name" value="Znf_RING"/>
</dbReference>
<evidence type="ECO:0000259" key="2">
    <source>
        <dbReference type="PROSITE" id="PS50089"/>
    </source>
</evidence>
<dbReference type="PANTHER" id="PTHR21540:SF0">
    <property type="entry name" value="PHD FAMILY PROTEIN"/>
    <property type="match status" value="1"/>
</dbReference>
<dbReference type="PANTHER" id="PTHR21540">
    <property type="entry name" value="RING FINGER AND SWIM DOMAIN-CONTAINING PROTEIN 2"/>
    <property type="match status" value="1"/>
</dbReference>
<evidence type="ECO:0000256" key="1">
    <source>
        <dbReference type="PROSITE-ProRule" id="PRU00175"/>
    </source>
</evidence>
<accession>A0A5K1E5V4</accession>
<name>A0A5K1E5V4_9MAGN</name>
<feature type="domain" description="RING-type" evidence="2">
    <location>
        <begin position="165"/>
        <end position="212"/>
    </location>
</feature>
<keyword evidence="1" id="KW-0862">Zinc</keyword>
<dbReference type="PROSITE" id="PS50089">
    <property type="entry name" value="ZF_RING_2"/>
    <property type="match status" value="1"/>
</dbReference>
<evidence type="ECO:0000259" key="3">
    <source>
        <dbReference type="PROSITE" id="PS50966"/>
    </source>
</evidence>
<keyword evidence="1" id="KW-0863">Zinc-finger</keyword>
<dbReference type="AlphaFoldDB" id="A0A5K1E5V4"/>
<dbReference type="InterPro" id="IPR013083">
    <property type="entry name" value="Znf_RING/FYVE/PHD"/>
</dbReference>
<dbReference type="OrthoDB" id="2122982at2759"/>
<evidence type="ECO:0000313" key="4">
    <source>
        <dbReference type="EMBL" id="VVW47011.1"/>
    </source>
</evidence>
<dbReference type="EMBL" id="LR721784">
    <property type="protein sequence ID" value="VVW47011.1"/>
    <property type="molecule type" value="Genomic_DNA"/>
</dbReference>
<dbReference type="GO" id="GO:0061630">
    <property type="term" value="F:ubiquitin protein ligase activity"/>
    <property type="evidence" value="ECO:0007669"/>
    <property type="project" value="InterPro"/>
</dbReference>
<feature type="domain" description="SWIM-type" evidence="3">
    <location>
        <begin position="62"/>
        <end position="92"/>
    </location>
</feature>
<dbReference type="Pfam" id="PF04434">
    <property type="entry name" value="SWIM"/>
    <property type="match status" value="1"/>
</dbReference>
<dbReference type="InterPro" id="IPR039903">
    <property type="entry name" value="Zswim2"/>
</dbReference>
<gene>
    <name evidence="4" type="ORF">NYM_LOCUS21020</name>
</gene>
<dbReference type="InterPro" id="IPR007527">
    <property type="entry name" value="Znf_SWIM"/>
</dbReference>
<reference evidence="4" key="1">
    <citation type="submission" date="2019-09" db="EMBL/GenBank/DDBJ databases">
        <authorList>
            <person name="Zhang L."/>
        </authorList>
    </citation>
    <scope>NUCLEOTIDE SEQUENCE</scope>
</reference>
<sequence>MEDEESSTTATAGLPLPRAAARKRIADRIGRALQHRLLLLHRSAASPYSASFFVLGATGNVYTVTISPAPSCTCPDPTVPCKHILFVLLRVLRLSPSDRRLRHRSLRQADVRALLATDSNTAVLAGPKLRSRFQQIFRAGGAVPRDSSAEGRAEDRTEESEEEVCPVCLEKMERRGEPVAVCVACRNAVHVACFDRWKKSRGRRGANCVMCRARWKQKKPEDEKYVNLEAFVKEECNVEGPP</sequence>
<dbReference type="PROSITE" id="PS50966">
    <property type="entry name" value="ZF_SWIM"/>
    <property type="match status" value="1"/>
</dbReference>
<keyword evidence="1" id="KW-0479">Metal-binding</keyword>
<dbReference type="GO" id="GO:0008270">
    <property type="term" value="F:zinc ion binding"/>
    <property type="evidence" value="ECO:0007669"/>
    <property type="project" value="UniProtKB-KW"/>
</dbReference>
<proteinExistence type="predicted"/>
<dbReference type="Gramene" id="NC6G0040000.1">
    <property type="protein sequence ID" value="NC6G0040000.1:cds"/>
    <property type="gene ID" value="NC6G0040000"/>
</dbReference>
<organism evidence="4">
    <name type="scientific">Nymphaea colorata</name>
    <name type="common">pocket water lily</name>
    <dbReference type="NCBI Taxonomy" id="210225"/>
    <lineage>
        <taxon>Eukaryota</taxon>
        <taxon>Viridiplantae</taxon>
        <taxon>Streptophyta</taxon>
        <taxon>Embryophyta</taxon>
        <taxon>Tracheophyta</taxon>
        <taxon>Spermatophyta</taxon>
        <taxon>Magnoliopsida</taxon>
        <taxon>Nymphaeales</taxon>
        <taxon>Nymphaeaceae</taxon>
        <taxon>Nymphaea</taxon>
    </lineage>
</organism>
<dbReference type="Gene3D" id="3.30.40.10">
    <property type="entry name" value="Zinc/RING finger domain, C3HC4 (zinc finger)"/>
    <property type="match status" value="1"/>
</dbReference>
<dbReference type="Pfam" id="PF13639">
    <property type="entry name" value="zf-RING_2"/>
    <property type="match status" value="1"/>
</dbReference>
<dbReference type="OMA" id="ICVVCRA"/>
<protein>
    <recommendedName>
        <fullName evidence="5">SWIM-type domain-containing protein</fullName>
    </recommendedName>
</protein>
<evidence type="ECO:0008006" key="5">
    <source>
        <dbReference type="Google" id="ProtNLM"/>
    </source>
</evidence>
<dbReference type="SUPFAM" id="SSF57850">
    <property type="entry name" value="RING/U-box"/>
    <property type="match status" value="1"/>
</dbReference>